<dbReference type="eggNOG" id="ENOG502ZQEV">
    <property type="taxonomic scope" value="Bacteria"/>
</dbReference>
<proteinExistence type="predicted"/>
<sequence length="309" mass="34165">MSQISYPFDNTTGVGEAEWTEMAQHFVDTGIMPKMLKELKVFADSSGMQVKVNSGVAFIKGNYYKSDAEEVLPIGASDGSNPRIDRVVIRVDWIENETRLHILQGSPAVTPVAPGLTQNTGRWEISLAQIRVDAGVLTIAADKVTDERYMVEKFENRLVGSAVITSPGVRSVQFGNLPDYINEYRLIGSFRNSAAVPADLRLFLNTSSSVNMAGQRQDQYNETITGAGNVAANAASLPATSYACYIDASIVYDKRSLVPFIHATILDGYNRTWKYTGRGTNSLKHLESLRILLFDQDFPTGSWFNLYRV</sequence>
<dbReference type="STRING" id="1196031.A361_10545"/>
<dbReference type="EMBL" id="CP015506">
    <property type="protein sequence ID" value="AND39552.1"/>
    <property type="molecule type" value="Genomic_DNA"/>
</dbReference>
<accession>A0A160MA13</accession>
<dbReference type="Proteomes" id="UP000077856">
    <property type="component" value="Chromosome"/>
</dbReference>
<evidence type="ECO:0000313" key="1">
    <source>
        <dbReference type="EMBL" id="AND39552.1"/>
    </source>
</evidence>
<reference evidence="1 2" key="1">
    <citation type="submission" date="2016-04" db="EMBL/GenBank/DDBJ databases">
        <title>Complete genome sequence of Bacillus oceanisediminis strain 2691.</title>
        <authorList>
            <person name="Jeong H."/>
            <person name="Kim H.J."/>
            <person name="Lee D.-W."/>
        </authorList>
    </citation>
    <scope>NUCLEOTIDE SEQUENCE [LARGE SCALE GENOMIC DNA]</scope>
    <source>
        <strain evidence="1 2">2691</strain>
    </source>
</reference>
<dbReference type="KEGG" id="bon:A361_10545"/>
<protein>
    <submittedName>
        <fullName evidence="1">Uncharacterized protein</fullName>
    </submittedName>
</protein>
<dbReference type="RefSeq" id="WP_019381869.1">
    <property type="nucleotide sequence ID" value="NZ_CP015506.1"/>
</dbReference>
<organism evidence="1 2">
    <name type="scientific">Cytobacillus oceanisediminis 2691</name>
    <dbReference type="NCBI Taxonomy" id="1196031"/>
    <lineage>
        <taxon>Bacteria</taxon>
        <taxon>Bacillati</taxon>
        <taxon>Bacillota</taxon>
        <taxon>Bacilli</taxon>
        <taxon>Bacillales</taxon>
        <taxon>Bacillaceae</taxon>
        <taxon>Cytobacillus</taxon>
    </lineage>
</organism>
<gene>
    <name evidence="1" type="ORF">A361_10545</name>
</gene>
<dbReference type="AlphaFoldDB" id="A0A160MA13"/>
<name>A0A160MA13_9BACI</name>
<evidence type="ECO:0000313" key="2">
    <source>
        <dbReference type="Proteomes" id="UP000077856"/>
    </source>
</evidence>